<evidence type="ECO:0000256" key="3">
    <source>
        <dbReference type="ARBA" id="ARBA00004496"/>
    </source>
</evidence>
<keyword evidence="19" id="KW-1185">Reference proteome</keyword>
<dbReference type="PANTHER" id="PTHR14222:SF2">
    <property type="entry name" value="CONDENSIN COMPLEX SUBUNIT 1"/>
    <property type="match status" value="1"/>
</dbReference>
<feature type="domain" description="Condensin complex subunit 1 C-terminal" evidence="16">
    <location>
        <begin position="1104"/>
        <end position="1264"/>
    </location>
</feature>
<feature type="region of interest" description="Disordered" evidence="15">
    <location>
        <begin position="977"/>
        <end position="1009"/>
    </location>
</feature>
<keyword evidence="8" id="KW-0597">Phosphoprotein</keyword>
<comment type="function">
    <text evidence="14">Regulatory subunit of the condensin complex, a complex required for conversion of interphase chromatin into mitotic-like condense chromosomes. The condensin complex probably introduces positive supercoils into relaxed DNA in the presence of type I topoisomerases and converts nicked DNA into positive knotted forms in the presence of type II topoisomerases.</text>
</comment>
<dbReference type="InterPro" id="IPR016024">
    <property type="entry name" value="ARM-type_fold"/>
</dbReference>
<organism evidence="18 19">
    <name type="scientific">Halocaridina rubra</name>
    <name type="common">Hawaiian red shrimp</name>
    <dbReference type="NCBI Taxonomy" id="373956"/>
    <lineage>
        <taxon>Eukaryota</taxon>
        <taxon>Metazoa</taxon>
        <taxon>Ecdysozoa</taxon>
        <taxon>Arthropoda</taxon>
        <taxon>Crustacea</taxon>
        <taxon>Multicrustacea</taxon>
        <taxon>Malacostraca</taxon>
        <taxon>Eumalacostraca</taxon>
        <taxon>Eucarida</taxon>
        <taxon>Decapoda</taxon>
        <taxon>Pleocyemata</taxon>
        <taxon>Caridea</taxon>
        <taxon>Atyoidea</taxon>
        <taxon>Atyidae</taxon>
        <taxon>Halocaridina</taxon>
    </lineage>
</organism>
<reference evidence="18 19" key="1">
    <citation type="submission" date="2023-11" db="EMBL/GenBank/DDBJ databases">
        <title>Halocaridina rubra genome assembly.</title>
        <authorList>
            <person name="Smith C."/>
        </authorList>
    </citation>
    <scope>NUCLEOTIDE SEQUENCE [LARGE SCALE GENOMIC DNA]</scope>
    <source>
        <strain evidence="18">EP-1</strain>
        <tissue evidence="18">Whole</tissue>
    </source>
</reference>
<evidence type="ECO:0000313" key="19">
    <source>
        <dbReference type="Proteomes" id="UP001381693"/>
    </source>
</evidence>
<feature type="region of interest" description="Disordered" evidence="15">
    <location>
        <begin position="1327"/>
        <end position="1419"/>
    </location>
</feature>
<dbReference type="Proteomes" id="UP001381693">
    <property type="component" value="Unassembled WGS sequence"/>
</dbReference>
<evidence type="ECO:0000256" key="12">
    <source>
        <dbReference type="ARBA" id="ARBA00023242"/>
    </source>
</evidence>
<evidence type="ECO:0000256" key="15">
    <source>
        <dbReference type="SAM" id="MobiDB-lite"/>
    </source>
</evidence>
<feature type="region of interest" description="Disordered" evidence="15">
    <location>
        <begin position="462"/>
        <end position="482"/>
    </location>
</feature>
<dbReference type="GO" id="GO:0010032">
    <property type="term" value="P:meiotic chromosome condensation"/>
    <property type="evidence" value="ECO:0007669"/>
    <property type="project" value="TreeGrafter"/>
</dbReference>
<feature type="compositionally biased region" description="Basic residues" evidence="15">
    <location>
        <begin position="979"/>
        <end position="988"/>
    </location>
</feature>
<keyword evidence="13 14" id="KW-0131">Cell cycle</keyword>
<keyword evidence="7" id="KW-0963">Cytoplasm</keyword>
<evidence type="ECO:0000256" key="11">
    <source>
        <dbReference type="ARBA" id="ARBA00023067"/>
    </source>
</evidence>
<evidence type="ECO:0000256" key="10">
    <source>
        <dbReference type="ARBA" id="ARBA00022776"/>
    </source>
</evidence>
<dbReference type="GO" id="GO:0000796">
    <property type="term" value="C:condensin complex"/>
    <property type="evidence" value="ECO:0007669"/>
    <property type="project" value="TreeGrafter"/>
</dbReference>
<dbReference type="Pfam" id="PF12717">
    <property type="entry name" value="Cnd1"/>
    <property type="match status" value="1"/>
</dbReference>
<dbReference type="InterPro" id="IPR011989">
    <property type="entry name" value="ARM-like"/>
</dbReference>
<dbReference type="EMBL" id="JAXCGZ010018980">
    <property type="protein sequence ID" value="KAK7066921.1"/>
    <property type="molecule type" value="Genomic_DNA"/>
</dbReference>
<dbReference type="InterPro" id="IPR026971">
    <property type="entry name" value="CND1/NCAPD3"/>
</dbReference>
<accession>A0AAN8ZSN7</accession>
<dbReference type="Gene3D" id="1.25.10.10">
    <property type="entry name" value="Leucine-rich Repeat Variant"/>
    <property type="match status" value="2"/>
</dbReference>
<keyword evidence="10 14" id="KW-0498">Mitosis</keyword>
<dbReference type="GO" id="GO:0005634">
    <property type="term" value="C:nucleus"/>
    <property type="evidence" value="ECO:0007669"/>
    <property type="project" value="UniProtKB-SubCell"/>
</dbReference>
<dbReference type="InterPro" id="IPR032682">
    <property type="entry name" value="Cnd1_C"/>
</dbReference>
<comment type="similarity">
    <text evidence="4 14">Belongs to the CND1 (condensin subunit 1) family.</text>
</comment>
<evidence type="ECO:0000259" key="17">
    <source>
        <dbReference type="Pfam" id="PF12922"/>
    </source>
</evidence>
<dbReference type="FunFam" id="1.25.10.10:FF:000695">
    <property type="entry name" value="Condensin complex subunit 1"/>
    <property type="match status" value="1"/>
</dbReference>
<evidence type="ECO:0000256" key="13">
    <source>
        <dbReference type="ARBA" id="ARBA00023306"/>
    </source>
</evidence>
<feature type="compositionally biased region" description="Basic residues" evidence="15">
    <location>
        <begin position="1344"/>
        <end position="1362"/>
    </location>
</feature>
<evidence type="ECO:0000256" key="1">
    <source>
        <dbReference type="ARBA" id="ARBA00004123"/>
    </source>
</evidence>
<proteinExistence type="inferred from homology"/>
<keyword evidence="9 14" id="KW-0132">Cell division</keyword>
<dbReference type="PIRSF" id="PIRSF017127">
    <property type="entry name" value="Condensin_D2"/>
    <property type="match status" value="1"/>
</dbReference>
<evidence type="ECO:0000313" key="18">
    <source>
        <dbReference type="EMBL" id="KAK7066921.1"/>
    </source>
</evidence>
<evidence type="ECO:0000256" key="2">
    <source>
        <dbReference type="ARBA" id="ARBA00004286"/>
    </source>
</evidence>
<comment type="subcellular location">
    <subcellularLocation>
        <location evidence="2">Chromosome</location>
    </subcellularLocation>
    <subcellularLocation>
        <location evidence="3">Cytoplasm</location>
    </subcellularLocation>
    <subcellularLocation>
        <location evidence="1">Nucleus</location>
    </subcellularLocation>
</comment>
<keyword evidence="6" id="KW-0158">Chromosome</keyword>
<dbReference type="GO" id="GO:0005737">
    <property type="term" value="C:cytoplasm"/>
    <property type="evidence" value="ECO:0007669"/>
    <property type="project" value="UniProtKB-SubCell"/>
</dbReference>
<protein>
    <recommendedName>
        <fullName evidence="5 14">Condensin complex subunit 1</fullName>
    </recommendedName>
</protein>
<dbReference type="InterPro" id="IPR007673">
    <property type="entry name" value="Condensin_cplx_su1"/>
</dbReference>
<dbReference type="Pfam" id="PF12922">
    <property type="entry name" value="Cnd1_N"/>
    <property type="match status" value="1"/>
</dbReference>
<sequence length="1419" mass="160251">MASFNFVIPLSLHALQEATSTRQYAVSNISTVREIPNKIQDAYSAFRKNGTHFILADQNFDALYSVLFNFKCVDNDFKLRSRELIMKAMTKLSSELVEIVDGRELSVAERRERLTTLKMLTYLACSFTEAFEKEFNSPSLDTGLLGRGRKKSTKKGDESTWEEDRNQMLLQLYSVIQHPLHRLWDPPVVEEDFVNLIANCCYKILETPSMNLARSKGTRDSVFQIVGTLVKKFNHGLACSLKLMQLLQHFEHVVSPAAQGIILLIESYDNKTVISEMIRQIAKTEARELMKDSSGLRNFSQFIVEVAEGKPEVILTSLSLLINFLDEEAYVMRNCVLSVLGALVLKVLSGEDLEEKTKDLRDQCLDHLEDHIHDVHAFVRSKVLHIWTDLITEKAVPLRRQQQVLKLVIGRLQDKSSLVRKNAVQLLTAFLKGNPFAAKLPLEELESQYELEYRKLQEMATEGSKVKTENEKADGAVVSPTEEWESKLPSTVNLIGEIVTEGNDDDDDDVLDENTSLNDAVMEVAQAFISNKTHRAIKLLESALEMFHGDEILMYDPQLKFKTKTKVDIDDFSEYQMRILVVLKRIFISAKNMERGNDGKENVEMEVDESDSSKEAEMEDLEVTKQKLLVSYFKDSVTFARLIHEGVPVVCQLLGSKQVSDVMEAISFFVTAFEFGLLNAKAGILRMLVLVWSKEQSIKDAVVEAYQRLYLRSDLPNERARAQFIVRNISALISGANLGERTSLEEIIAEFVKSGDISKHVVTMLWERYTKTLPDTTDEEARAAIILIAMCANSEVSIISSNISVLVQSGFGDRGEKDFALVKETCTALLKLAASKPKTDSPNPPSRLEREHDIFTRLSAILVNGLTRLEDRQYSSMAVEAITVIYTLAEHPDVICGDILYKMNSIIEEHAITSTTSEPATEDSASQNVLDEVPVFILTRFILIMGQVALCQLVHLDTYIFSELKRRNFLTEEMEIEKKNKKKKKNSRRSLATSATEASMSRYGSPDGELEDDMVLTGAVADDMEAEYIRSICETEIISGDNLLGRTRPLILSVCSNPGKYSDPYLRTAATLTLSKMMMVSSKFCEENLQLLFTILERSSEPAIRANIVIALGDLSFRFPNELEPWTARVYARLRDESAKVRLNTLTILTHLILNDMVKVKGQISDIALCIADEDPRISGLANVFFTELARKGNALYNVLPDIISRLSDTALDLEEENYRKIIGPIFSLLQKDKQLESLAEKLCHRFQATVEPRQWRDIAFCLSLLQFNEKAIRKLTENFSCYSDKLHEPQVFEFFLGILANARKNLKPENKVIVDELEARIQENHDKGVEDESALNKAAHAASKSKKTKGHTAAKTKKRVKYQLESSDDDEAFESDNSSESDDTSNKNTENSDRNGNSKKRTEDAPPPPRRASTRSRR</sequence>
<feature type="compositionally biased region" description="Basic and acidic residues" evidence="15">
    <location>
        <begin position="464"/>
        <end position="474"/>
    </location>
</feature>
<dbReference type="GO" id="GO:0007076">
    <property type="term" value="P:mitotic chromosome condensation"/>
    <property type="evidence" value="ECO:0007669"/>
    <property type="project" value="InterPro"/>
</dbReference>
<evidence type="ECO:0000256" key="14">
    <source>
        <dbReference type="PIRNR" id="PIRNR017127"/>
    </source>
</evidence>
<dbReference type="PANTHER" id="PTHR14222">
    <property type="entry name" value="CONDENSIN"/>
    <property type="match status" value="1"/>
</dbReference>
<evidence type="ECO:0000256" key="7">
    <source>
        <dbReference type="ARBA" id="ARBA00022490"/>
    </source>
</evidence>
<dbReference type="SUPFAM" id="SSF48371">
    <property type="entry name" value="ARM repeat"/>
    <property type="match status" value="1"/>
</dbReference>
<evidence type="ECO:0000256" key="8">
    <source>
        <dbReference type="ARBA" id="ARBA00022553"/>
    </source>
</evidence>
<dbReference type="GO" id="GO:0051301">
    <property type="term" value="P:cell division"/>
    <property type="evidence" value="ECO:0007669"/>
    <property type="project" value="UniProtKB-KW"/>
</dbReference>
<feature type="domain" description="Condensin complex subunit 1 N-terminal" evidence="17">
    <location>
        <begin position="82"/>
        <end position="238"/>
    </location>
</feature>
<comment type="caution">
    <text evidence="18">The sequence shown here is derived from an EMBL/GenBank/DDBJ whole genome shotgun (WGS) entry which is preliminary data.</text>
</comment>
<evidence type="ECO:0000256" key="4">
    <source>
        <dbReference type="ARBA" id="ARBA00009606"/>
    </source>
</evidence>
<dbReference type="GO" id="GO:0000779">
    <property type="term" value="C:condensed chromosome, centromeric region"/>
    <property type="evidence" value="ECO:0007669"/>
    <property type="project" value="TreeGrafter"/>
</dbReference>
<dbReference type="InterPro" id="IPR024324">
    <property type="entry name" value="Condensin_cplx_su1_N"/>
</dbReference>
<evidence type="ECO:0000256" key="9">
    <source>
        <dbReference type="ARBA" id="ARBA00022618"/>
    </source>
</evidence>
<feature type="compositionally biased region" description="Polar residues" evidence="15">
    <location>
        <begin position="989"/>
        <end position="999"/>
    </location>
</feature>
<dbReference type="GO" id="GO:0042393">
    <property type="term" value="F:histone binding"/>
    <property type="evidence" value="ECO:0007669"/>
    <property type="project" value="TreeGrafter"/>
</dbReference>
<evidence type="ECO:0000259" key="16">
    <source>
        <dbReference type="Pfam" id="PF12717"/>
    </source>
</evidence>
<feature type="compositionally biased region" description="Acidic residues" evidence="15">
    <location>
        <begin position="1367"/>
        <end position="1384"/>
    </location>
</feature>
<evidence type="ECO:0000256" key="5">
    <source>
        <dbReference type="ARBA" id="ARBA00016064"/>
    </source>
</evidence>
<name>A0AAN8ZSN7_HALRR</name>
<evidence type="ECO:0000256" key="6">
    <source>
        <dbReference type="ARBA" id="ARBA00022454"/>
    </source>
</evidence>
<keyword evidence="12" id="KW-0539">Nucleus</keyword>
<keyword evidence="11 14" id="KW-0226">DNA condensation</keyword>
<gene>
    <name evidence="18" type="primary">NCAPD2</name>
    <name evidence="18" type="ORF">SK128_014238</name>
</gene>